<dbReference type="EMBL" id="JAIQCV010000007">
    <property type="protein sequence ID" value="KAH1082882.1"/>
    <property type="molecule type" value="Genomic_DNA"/>
</dbReference>
<proteinExistence type="predicted"/>
<evidence type="ECO:0000256" key="1">
    <source>
        <dbReference type="SAM" id="MobiDB-lite"/>
    </source>
</evidence>
<comment type="caution">
    <text evidence="2">The sequence shown here is derived from an EMBL/GenBank/DDBJ whole genome shotgun (WGS) entry which is preliminary data.</text>
</comment>
<reference evidence="2 3" key="1">
    <citation type="journal article" date="2021" name="Plant Biotechnol. J.">
        <title>Multi-omics assisted identification of the key and species-specific regulatory components of drought-tolerant mechanisms in Gossypium stocksii.</title>
        <authorList>
            <person name="Yu D."/>
            <person name="Ke L."/>
            <person name="Zhang D."/>
            <person name="Wu Y."/>
            <person name="Sun Y."/>
            <person name="Mei J."/>
            <person name="Sun J."/>
            <person name="Sun Y."/>
        </authorList>
    </citation>
    <scope>NUCLEOTIDE SEQUENCE [LARGE SCALE GENOMIC DNA]</scope>
    <source>
        <strain evidence="3">cv. E1</strain>
        <tissue evidence="2">Leaf</tissue>
    </source>
</reference>
<dbReference type="AlphaFoldDB" id="A0A9D4A2Y5"/>
<protein>
    <submittedName>
        <fullName evidence="2">Uncharacterized protein</fullName>
    </submittedName>
</protein>
<accession>A0A9D4A2Y5</accession>
<evidence type="ECO:0000313" key="2">
    <source>
        <dbReference type="EMBL" id="KAH1082882.1"/>
    </source>
</evidence>
<feature type="region of interest" description="Disordered" evidence="1">
    <location>
        <begin position="83"/>
        <end position="108"/>
    </location>
</feature>
<evidence type="ECO:0000313" key="3">
    <source>
        <dbReference type="Proteomes" id="UP000828251"/>
    </source>
</evidence>
<sequence>MSLAYLRDEGFTTKSIQIIKREVDIAPKTLGKINQGEKSSRSTLKALEKENKCSLLGKEISTEPIINVNKLVNNSSQEKIVGNEKNITGHNRNKLEPSNKLGQTQVNNTDSVIMEASIGDLKARSVWAKESLTSDPKIKAWTVD</sequence>
<name>A0A9D4A2Y5_9ROSI</name>
<keyword evidence="3" id="KW-1185">Reference proteome</keyword>
<dbReference type="OrthoDB" id="10347576at2759"/>
<gene>
    <name evidence="2" type="ORF">J1N35_022643</name>
</gene>
<organism evidence="2 3">
    <name type="scientific">Gossypium stocksii</name>
    <dbReference type="NCBI Taxonomy" id="47602"/>
    <lineage>
        <taxon>Eukaryota</taxon>
        <taxon>Viridiplantae</taxon>
        <taxon>Streptophyta</taxon>
        <taxon>Embryophyta</taxon>
        <taxon>Tracheophyta</taxon>
        <taxon>Spermatophyta</taxon>
        <taxon>Magnoliopsida</taxon>
        <taxon>eudicotyledons</taxon>
        <taxon>Gunneridae</taxon>
        <taxon>Pentapetalae</taxon>
        <taxon>rosids</taxon>
        <taxon>malvids</taxon>
        <taxon>Malvales</taxon>
        <taxon>Malvaceae</taxon>
        <taxon>Malvoideae</taxon>
        <taxon>Gossypium</taxon>
    </lineage>
</organism>
<dbReference type="Proteomes" id="UP000828251">
    <property type="component" value="Unassembled WGS sequence"/>
</dbReference>